<dbReference type="STRING" id="230819.A0A5C3KLV6"/>
<dbReference type="GO" id="GO:0046872">
    <property type="term" value="F:metal ion binding"/>
    <property type="evidence" value="ECO:0007669"/>
    <property type="project" value="UniProtKB-KW"/>
</dbReference>
<keyword evidence="4" id="KW-0456">Lyase</keyword>
<dbReference type="InterPro" id="IPR011057">
    <property type="entry name" value="Mss4-like_sf"/>
</dbReference>
<accession>A0A5C3KLV6</accession>
<sequence length="147" mass="16593">MSSATAAAVHGSCLCKAVQYTLKGSKPLEIRVCHCVNCRKATGSAFMTNSFWFNQDFEITKGKDLLRAYRDEETASGIPIDRYFCSVCGSNIYLQSSHKKNKWVVVGLGTLDSEECSRWGPHKELFPEQRRTWIQGIELKNKVNPKL</sequence>
<dbReference type="InterPro" id="IPR006913">
    <property type="entry name" value="CENP-V/GFA"/>
</dbReference>
<dbReference type="GO" id="GO:0016846">
    <property type="term" value="F:carbon-sulfur lyase activity"/>
    <property type="evidence" value="ECO:0007669"/>
    <property type="project" value="InterPro"/>
</dbReference>
<gene>
    <name evidence="6" type="ORF">FA15DRAFT_85531</name>
</gene>
<protein>
    <recommendedName>
        <fullName evidence="5">CENP-V/GFA domain-containing protein</fullName>
    </recommendedName>
</protein>
<dbReference type="PANTHER" id="PTHR33337">
    <property type="entry name" value="GFA DOMAIN-CONTAINING PROTEIN"/>
    <property type="match status" value="1"/>
</dbReference>
<dbReference type="Gene3D" id="3.90.1590.10">
    <property type="entry name" value="glutathione-dependent formaldehyde- activating enzyme (gfa)"/>
    <property type="match status" value="1"/>
</dbReference>
<dbReference type="Pfam" id="PF04828">
    <property type="entry name" value="GFA"/>
    <property type="match status" value="1"/>
</dbReference>
<dbReference type="AlphaFoldDB" id="A0A5C3KLV6"/>
<evidence type="ECO:0000313" key="7">
    <source>
        <dbReference type="Proteomes" id="UP000307440"/>
    </source>
</evidence>
<evidence type="ECO:0000313" key="6">
    <source>
        <dbReference type="EMBL" id="TFK21244.1"/>
    </source>
</evidence>
<name>A0A5C3KLV6_COPMA</name>
<dbReference type="OrthoDB" id="9985472at2759"/>
<dbReference type="PROSITE" id="PS51891">
    <property type="entry name" value="CENP_V_GFA"/>
    <property type="match status" value="1"/>
</dbReference>
<keyword evidence="7" id="KW-1185">Reference proteome</keyword>
<dbReference type="SUPFAM" id="SSF51316">
    <property type="entry name" value="Mss4-like"/>
    <property type="match status" value="1"/>
</dbReference>
<feature type="domain" description="CENP-V/GFA" evidence="5">
    <location>
        <begin position="9"/>
        <end position="134"/>
    </location>
</feature>
<evidence type="ECO:0000256" key="2">
    <source>
        <dbReference type="ARBA" id="ARBA00022723"/>
    </source>
</evidence>
<evidence type="ECO:0000256" key="4">
    <source>
        <dbReference type="ARBA" id="ARBA00023239"/>
    </source>
</evidence>
<dbReference type="PANTHER" id="PTHR33337:SF39">
    <property type="entry name" value="DUF636 DOMAIN PROTEIN (AFU_ORTHOLOGUE AFUA_6G11530)"/>
    <property type="match status" value="1"/>
</dbReference>
<dbReference type="EMBL" id="ML210274">
    <property type="protein sequence ID" value="TFK21244.1"/>
    <property type="molecule type" value="Genomic_DNA"/>
</dbReference>
<comment type="similarity">
    <text evidence="1">Belongs to the Gfa family.</text>
</comment>
<keyword evidence="2" id="KW-0479">Metal-binding</keyword>
<evidence type="ECO:0000256" key="3">
    <source>
        <dbReference type="ARBA" id="ARBA00022833"/>
    </source>
</evidence>
<proteinExistence type="inferred from homology"/>
<evidence type="ECO:0000256" key="1">
    <source>
        <dbReference type="ARBA" id="ARBA00005495"/>
    </source>
</evidence>
<dbReference type="Proteomes" id="UP000307440">
    <property type="component" value="Unassembled WGS sequence"/>
</dbReference>
<organism evidence="6 7">
    <name type="scientific">Coprinopsis marcescibilis</name>
    <name type="common">Agaric fungus</name>
    <name type="synonym">Psathyrella marcescibilis</name>
    <dbReference type="NCBI Taxonomy" id="230819"/>
    <lineage>
        <taxon>Eukaryota</taxon>
        <taxon>Fungi</taxon>
        <taxon>Dikarya</taxon>
        <taxon>Basidiomycota</taxon>
        <taxon>Agaricomycotina</taxon>
        <taxon>Agaricomycetes</taxon>
        <taxon>Agaricomycetidae</taxon>
        <taxon>Agaricales</taxon>
        <taxon>Agaricineae</taxon>
        <taxon>Psathyrellaceae</taxon>
        <taxon>Coprinopsis</taxon>
    </lineage>
</organism>
<reference evidence="6 7" key="1">
    <citation type="journal article" date="2019" name="Nat. Ecol. Evol.">
        <title>Megaphylogeny resolves global patterns of mushroom evolution.</title>
        <authorList>
            <person name="Varga T."/>
            <person name="Krizsan K."/>
            <person name="Foldi C."/>
            <person name="Dima B."/>
            <person name="Sanchez-Garcia M."/>
            <person name="Sanchez-Ramirez S."/>
            <person name="Szollosi G.J."/>
            <person name="Szarkandi J.G."/>
            <person name="Papp V."/>
            <person name="Albert L."/>
            <person name="Andreopoulos W."/>
            <person name="Angelini C."/>
            <person name="Antonin V."/>
            <person name="Barry K.W."/>
            <person name="Bougher N.L."/>
            <person name="Buchanan P."/>
            <person name="Buyck B."/>
            <person name="Bense V."/>
            <person name="Catcheside P."/>
            <person name="Chovatia M."/>
            <person name="Cooper J."/>
            <person name="Damon W."/>
            <person name="Desjardin D."/>
            <person name="Finy P."/>
            <person name="Geml J."/>
            <person name="Haridas S."/>
            <person name="Hughes K."/>
            <person name="Justo A."/>
            <person name="Karasinski D."/>
            <person name="Kautmanova I."/>
            <person name="Kiss B."/>
            <person name="Kocsube S."/>
            <person name="Kotiranta H."/>
            <person name="LaButti K.M."/>
            <person name="Lechner B.E."/>
            <person name="Liimatainen K."/>
            <person name="Lipzen A."/>
            <person name="Lukacs Z."/>
            <person name="Mihaltcheva S."/>
            <person name="Morgado L.N."/>
            <person name="Niskanen T."/>
            <person name="Noordeloos M.E."/>
            <person name="Ohm R.A."/>
            <person name="Ortiz-Santana B."/>
            <person name="Ovrebo C."/>
            <person name="Racz N."/>
            <person name="Riley R."/>
            <person name="Savchenko A."/>
            <person name="Shiryaev A."/>
            <person name="Soop K."/>
            <person name="Spirin V."/>
            <person name="Szebenyi C."/>
            <person name="Tomsovsky M."/>
            <person name="Tulloss R.E."/>
            <person name="Uehling J."/>
            <person name="Grigoriev I.V."/>
            <person name="Vagvolgyi C."/>
            <person name="Papp T."/>
            <person name="Martin F.M."/>
            <person name="Miettinen O."/>
            <person name="Hibbett D.S."/>
            <person name="Nagy L.G."/>
        </authorList>
    </citation>
    <scope>NUCLEOTIDE SEQUENCE [LARGE SCALE GENOMIC DNA]</scope>
    <source>
        <strain evidence="6 7">CBS 121175</strain>
    </source>
</reference>
<keyword evidence="3" id="KW-0862">Zinc</keyword>
<evidence type="ECO:0000259" key="5">
    <source>
        <dbReference type="PROSITE" id="PS51891"/>
    </source>
</evidence>